<dbReference type="SMART" id="SM00491">
    <property type="entry name" value="HELICc2"/>
    <property type="match status" value="1"/>
</dbReference>
<dbReference type="GO" id="GO:0005524">
    <property type="term" value="F:ATP binding"/>
    <property type="evidence" value="ECO:0007669"/>
    <property type="project" value="UniProtKB-KW"/>
</dbReference>
<evidence type="ECO:0000256" key="3">
    <source>
        <dbReference type="ARBA" id="ARBA00022840"/>
    </source>
</evidence>
<dbReference type="GO" id="GO:0006139">
    <property type="term" value="P:nucleobase-containing compound metabolic process"/>
    <property type="evidence" value="ECO:0007669"/>
    <property type="project" value="InterPro"/>
</dbReference>
<evidence type="ECO:0000256" key="1">
    <source>
        <dbReference type="ARBA" id="ARBA00022741"/>
    </source>
</evidence>
<accession>A0AA91JP97</accession>
<evidence type="ECO:0000256" key="2">
    <source>
        <dbReference type="ARBA" id="ARBA00022801"/>
    </source>
</evidence>
<keyword evidence="3" id="KW-0067">ATP-binding</keyword>
<dbReference type="InterPro" id="IPR006555">
    <property type="entry name" value="ATP-dep_Helicase_C"/>
</dbReference>
<dbReference type="SUPFAM" id="SSF52540">
    <property type="entry name" value="P-loop containing nucleoside triphosphate hydrolases"/>
    <property type="match status" value="1"/>
</dbReference>
<dbReference type="InterPro" id="IPR014013">
    <property type="entry name" value="Helic_SF1/SF2_ATP-bd_DinG/Rad3"/>
</dbReference>
<keyword evidence="6" id="KW-0347">Helicase</keyword>
<dbReference type="PANTHER" id="PTHR11472">
    <property type="entry name" value="DNA REPAIR DEAD HELICASE RAD3/XP-D SUBFAMILY MEMBER"/>
    <property type="match status" value="1"/>
</dbReference>
<evidence type="ECO:0000256" key="4">
    <source>
        <dbReference type="ARBA" id="ARBA00038058"/>
    </source>
</evidence>
<dbReference type="Pfam" id="PF13307">
    <property type="entry name" value="Helicase_C_2"/>
    <property type="match status" value="1"/>
</dbReference>
<evidence type="ECO:0000259" key="5">
    <source>
        <dbReference type="PROSITE" id="PS51193"/>
    </source>
</evidence>
<dbReference type="Proteomes" id="UP000183039">
    <property type="component" value="Unassembled WGS sequence"/>
</dbReference>
<protein>
    <submittedName>
        <fullName evidence="6">DEAD/DEAH box helicase</fullName>
    </submittedName>
</protein>
<dbReference type="PANTHER" id="PTHR11472:SF34">
    <property type="entry name" value="REGULATOR OF TELOMERE ELONGATION HELICASE 1"/>
    <property type="match status" value="1"/>
</dbReference>
<reference evidence="6 7" key="1">
    <citation type="submission" date="2014-12" db="EMBL/GenBank/DDBJ databases">
        <title>Draft genome sequences of 29 type strains of Enterococci.</title>
        <authorList>
            <person name="Zhong Z."/>
            <person name="Sun Z."/>
            <person name="Liu W."/>
            <person name="Zhang W."/>
            <person name="Zhang H."/>
        </authorList>
    </citation>
    <scope>NUCLEOTIDE SEQUENCE [LARGE SCALE GENOMIC DNA]</scope>
    <source>
        <strain evidence="6 7">DSM 22801</strain>
    </source>
</reference>
<dbReference type="InterPro" id="IPR027417">
    <property type="entry name" value="P-loop_NTPase"/>
</dbReference>
<dbReference type="GO" id="GO:0003678">
    <property type="term" value="F:DNA helicase activity"/>
    <property type="evidence" value="ECO:0007669"/>
    <property type="project" value="TreeGrafter"/>
</dbReference>
<gene>
    <name evidence="6" type="ORF">RV15_GL000397</name>
</gene>
<comment type="caution">
    <text evidence="6">The sequence shown here is derived from an EMBL/GenBank/DDBJ whole genome shotgun (WGS) entry which is preliminary data.</text>
</comment>
<name>A0AA91JP97_9ENTE</name>
<dbReference type="Gene3D" id="3.40.50.300">
    <property type="entry name" value="P-loop containing nucleotide triphosphate hydrolases"/>
    <property type="match status" value="2"/>
</dbReference>
<organism evidence="6 7">
    <name type="scientific">Enterococcus silesiacus</name>
    <dbReference type="NCBI Taxonomy" id="332949"/>
    <lineage>
        <taxon>Bacteria</taxon>
        <taxon>Bacillati</taxon>
        <taxon>Bacillota</taxon>
        <taxon>Bacilli</taxon>
        <taxon>Lactobacillales</taxon>
        <taxon>Enterococcaceae</taxon>
        <taxon>Enterococcus</taxon>
    </lineage>
</organism>
<dbReference type="PROSITE" id="PS51193">
    <property type="entry name" value="HELICASE_ATP_BIND_2"/>
    <property type="match status" value="1"/>
</dbReference>
<dbReference type="GO" id="GO:0003676">
    <property type="term" value="F:nucleic acid binding"/>
    <property type="evidence" value="ECO:0007669"/>
    <property type="project" value="InterPro"/>
</dbReference>
<dbReference type="EMBL" id="JXLC01000011">
    <property type="protein sequence ID" value="OJG91730.1"/>
    <property type="molecule type" value="Genomic_DNA"/>
</dbReference>
<sequence>MYNFYLGGNYLRQKIADNVTNTIFQTIDSIPYLGYESREAQEDMMLNITDSYRNKNNLLIEAGVGIGKSLSYLIPGILISRLSGKPLIVATSSIQLTEQLAQDIDLAKKILNINVDKTIGKGQKNYPCIQRIAKHFETTKDEKYTRFLNSVEDGVDKQNPQNLNINEWDDICVDGCSFNSCKYKSECYFFQTRNRLKEPCIRAGFMGDYIPKVIIVNQDLLISHLFKLKNTSRGIIYDDPCLLIIDEVHNIEEKTRSALTNEISINSINKIMNDYLSFISQTSNSQTSTNTAKDCFKQIKESFNLISKELVKESKKIDYEGTIDRLFIRNGDFDICKNICTNINQCIENLNIAATFKMNDRLENLYDTLESQLKELITFFETYGKLHDKNLMWGTILKRGNKIVINYCPKRIDRVLNQLIFKKKYPTIGLSATITVKEKSRDSYEYIKTNIGFEGEVDEVRNSPFSYGESRLFIPEILPNFRDRNDNYFNEVSLIIEHIIQHNIGGMLVLFTAKDDLKKVGIILKKHLSCSIYEDGSGMSQKEILKQFKETSGIILGTGVFWEGIDLKGKFLTSVVIVRLPFPVPDPVIDYKISESGNNSDKVLIPEMITKLKQGSGRLIRSMTDKGVLSILDSRLNSDNYKHRELIFDSLPIKTRIKTLQQLEEFQKFL</sequence>
<comment type="similarity">
    <text evidence="4">Belongs to the helicase family. DinG subfamily.</text>
</comment>
<keyword evidence="2" id="KW-0378">Hydrolase</keyword>
<feature type="domain" description="Helicase ATP-binding" evidence="5">
    <location>
        <begin position="27"/>
        <end position="296"/>
    </location>
</feature>
<evidence type="ECO:0000313" key="7">
    <source>
        <dbReference type="Proteomes" id="UP000183039"/>
    </source>
</evidence>
<evidence type="ECO:0000313" key="6">
    <source>
        <dbReference type="EMBL" id="OJG91730.1"/>
    </source>
</evidence>
<keyword evidence="1" id="KW-0547">Nucleotide-binding</keyword>
<dbReference type="AlphaFoldDB" id="A0AA91JP97"/>
<dbReference type="GO" id="GO:0016818">
    <property type="term" value="F:hydrolase activity, acting on acid anhydrides, in phosphorus-containing anhydrides"/>
    <property type="evidence" value="ECO:0007669"/>
    <property type="project" value="InterPro"/>
</dbReference>
<proteinExistence type="inferred from homology"/>
<dbReference type="InterPro" id="IPR045028">
    <property type="entry name" value="DinG/Rad3-like"/>
</dbReference>